<dbReference type="STRING" id="1173061.A0A0J9XDT5"/>
<dbReference type="Pfam" id="PF08389">
    <property type="entry name" value="Xpo1"/>
    <property type="match status" value="1"/>
</dbReference>
<name>A0A0J9XDT5_GEOCN</name>
<accession>A0A0J9XDT5</accession>
<evidence type="ECO:0000313" key="7">
    <source>
        <dbReference type="Proteomes" id="UP000242525"/>
    </source>
</evidence>
<evidence type="ECO:0000256" key="1">
    <source>
        <dbReference type="ARBA" id="ARBA00004123"/>
    </source>
</evidence>
<dbReference type="InterPro" id="IPR011989">
    <property type="entry name" value="ARM-like"/>
</dbReference>
<keyword evidence="3" id="KW-0813">Transport</keyword>
<dbReference type="InterPro" id="IPR013598">
    <property type="entry name" value="Exportin-1/Importin-b-like"/>
</dbReference>
<dbReference type="InterPro" id="IPR016024">
    <property type="entry name" value="ARM-type_fold"/>
</dbReference>
<sequence>MLNQPSLPEIIELVESLYRPNDPNVIASTQKYLQELQKSSFGWDLAASLIQAPSPNSQFFGALTYTVKINTYKKRATSNEDDPESDTRPEKLPSDILIELLSALVYLNNKENVQTHVLRKILSTLARYFTKFHENWPEFIASVIATIVNNKPIADPSNLSIESLTQQLSERNTLLCLEFCQVLIEDVKSTTLEMWEEVKIDNILNKNISNLTILLRFASEILSPKAQSSNLILEHVFKTYGAWAVNHPMDTEYIKILSPVTTFIFQVLRQGATSELYLTALDEISEILNRFPLFFNKDVKAEFVYILNETGRPIVQQIEAKNAQIAQLSEVFIYDEDDDLESLERTVESFSKAAIVICEIAMGNIESFQSVEISTLVEYLLIISNFPGFPYVDHNLTMSLLEFWGTYADTLLDNEGQMPQGSSTIIRIIEVFWNKSTLPVPAQKAHWTTDSWEGFDSFRKDFWEFLDATYVIVGTPLFQTLVNNILEQLNNGQNNWEKVEASLSCINALSENITPQSQVETQLISQLLQSPLLEQLSNLNNMYIKTTGVNFIGSYDSFFEESVGKPFLFPALDYLFKALSISNISTTASRSIQKLCSSCRGYLSNALSSFFDTYRNMSLYEVLNNISHERTVLAISFVIQAVTDLDVKAGYVNELINLILGQVEKVYTQYEARPPDARDEEFKRICSLLKCLGNIGKGLQVPDEAEDIERGSDLNEISLTKQYWDEDKFGIRPKLLQVMRIFAIEREGFNTSVNVCENCCAILKSGFSENLPGPFVFPIDTVLEFIKAKYGVGPASCYSSLIDLSCCFVSSYSVGSSSIPADYLNSLLDTFFLDYNVMLDSEPDGQTGKLKLLKQIFTHYLSVLLNNPKLEVMIRFALEMLKSNDRFVMREATFFWTNLISTTGCENEEDERKIELILGEVGLKLTETILNEVSGACARSELEFYGEILKSLMAKRMNMARKWVEYVLVQQPSEEGNEGRIVGDGGARLRKLELGKRRMFYQQLVNLRGKRDTNKVVKQFWLAARGMESDYV</sequence>
<dbReference type="SUPFAM" id="SSF48371">
    <property type="entry name" value="ARM repeat"/>
    <property type="match status" value="1"/>
</dbReference>
<dbReference type="EMBL" id="CCBN010000012">
    <property type="protein sequence ID" value="CDO55682.1"/>
    <property type="molecule type" value="Genomic_DNA"/>
</dbReference>
<dbReference type="GO" id="GO:0006606">
    <property type="term" value="P:protein import into nucleus"/>
    <property type="evidence" value="ECO:0007669"/>
    <property type="project" value="TreeGrafter"/>
</dbReference>
<comment type="similarity">
    <text evidence="2">Belongs to the importin beta family.</text>
</comment>
<dbReference type="Proteomes" id="UP000242525">
    <property type="component" value="Unassembled WGS sequence"/>
</dbReference>
<dbReference type="AlphaFoldDB" id="A0A0J9XDT5"/>
<evidence type="ECO:0000256" key="4">
    <source>
        <dbReference type="ARBA" id="ARBA00023242"/>
    </source>
</evidence>
<gene>
    <name evidence="6" type="ORF">BN980_GECA12s00802g</name>
</gene>
<protein>
    <submittedName>
        <fullName evidence="6">Similar to Saccharomyces cerevisiae YGL016W KAP122 Karyopherin beta</fullName>
    </submittedName>
</protein>
<proteinExistence type="inferred from homology"/>
<comment type="subcellular location">
    <subcellularLocation>
        <location evidence="1">Nucleus</location>
    </subcellularLocation>
</comment>
<comment type="caution">
    <text evidence="6">The sequence shown here is derived from an EMBL/GenBank/DDBJ whole genome shotgun (WGS) entry which is preliminary data.</text>
</comment>
<evidence type="ECO:0000259" key="5">
    <source>
        <dbReference type="Pfam" id="PF08389"/>
    </source>
</evidence>
<dbReference type="PANTHER" id="PTHR12363:SF33">
    <property type="entry name" value="IMPORTIN-13"/>
    <property type="match status" value="1"/>
</dbReference>
<keyword evidence="7" id="KW-1185">Reference proteome</keyword>
<dbReference type="OrthoDB" id="2016913at2759"/>
<evidence type="ECO:0000313" key="6">
    <source>
        <dbReference type="EMBL" id="CDO55682.1"/>
    </source>
</evidence>
<keyword evidence="4" id="KW-0539">Nucleus</keyword>
<evidence type="ECO:0000256" key="3">
    <source>
        <dbReference type="ARBA" id="ARBA00022448"/>
    </source>
</evidence>
<evidence type="ECO:0000256" key="2">
    <source>
        <dbReference type="ARBA" id="ARBA00007991"/>
    </source>
</evidence>
<dbReference type="PANTHER" id="PTHR12363">
    <property type="entry name" value="TRANSPORTIN 3 AND IMPORTIN 13"/>
    <property type="match status" value="1"/>
</dbReference>
<dbReference type="Gene3D" id="1.25.10.10">
    <property type="entry name" value="Leucine-rich Repeat Variant"/>
    <property type="match status" value="1"/>
</dbReference>
<dbReference type="GO" id="GO:0005737">
    <property type="term" value="C:cytoplasm"/>
    <property type="evidence" value="ECO:0007669"/>
    <property type="project" value="TreeGrafter"/>
</dbReference>
<dbReference type="InterPro" id="IPR051345">
    <property type="entry name" value="Importin_beta-like_NTR"/>
</dbReference>
<reference evidence="6" key="1">
    <citation type="submission" date="2014-03" db="EMBL/GenBank/DDBJ databases">
        <authorList>
            <person name="Casaregola S."/>
        </authorList>
    </citation>
    <scope>NUCLEOTIDE SEQUENCE [LARGE SCALE GENOMIC DNA]</scope>
    <source>
        <strain evidence="6">CLIB 918</strain>
    </source>
</reference>
<dbReference type="GO" id="GO:0005634">
    <property type="term" value="C:nucleus"/>
    <property type="evidence" value="ECO:0007669"/>
    <property type="project" value="UniProtKB-SubCell"/>
</dbReference>
<feature type="domain" description="Exportin-1/Importin-beta-like" evidence="5">
    <location>
        <begin position="115"/>
        <end position="274"/>
    </location>
</feature>
<organism evidence="6 7">
    <name type="scientific">Geotrichum candidum</name>
    <name type="common">Oospora lactis</name>
    <name type="synonym">Dipodascus geotrichum</name>
    <dbReference type="NCBI Taxonomy" id="1173061"/>
    <lineage>
        <taxon>Eukaryota</taxon>
        <taxon>Fungi</taxon>
        <taxon>Dikarya</taxon>
        <taxon>Ascomycota</taxon>
        <taxon>Saccharomycotina</taxon>
        <taxon>Dipodascomycetes</taxon>
        <taxon>Dipodascales</taxon>
        <taxon>Dipodascaceae</taxon>
        <taxon>Geotrichum</taxon>
    </lineage>
</organism>